<keyword evidence="1" id="KW-0472">Membrane</keyword>
<dbReference type="Proteomes" id="UP000029448">
    <property type="component" value="Unassembled WGS sequence"/>
</dbReference>
<dbReference type="RefSeq" id="WP_035379426.1">
    <property type="nucleotide sequence ID" value="NZ_JACAOJ010000027.1"/>
</dbReference>
<keyword evidence="1" id="KW-0812">Transmembrane</keyword>
<organism evidence="2 3">
    <name type="scientific">Acetobacter tropicalis</name>
    <dbReference type="NCBI Taxonomy" id="104102"/>
    <lineage>
        <taxon>Bacteria</taxon>
        <taxon>Pseudomonadati</taxon>
        <taxon>Pseudomonadota</taxon>
        <taxon>Alphaproteobacteria</taxon>
        <taxon>Acetobacterales</taxon>
        <taxon>Acetobacteraceae</taxon>
        <taxon>Acetobacter</taxon>
    </lineage>
</organism>
<dbReference type="GeneID" id="89477239"/>
<dbReference type="AlphaFoldDB" id="A0A094YRJ7"/>
<evidence type="ECO:0000313" key="3">
    <source>
        <dbReference type="Proteomes" id="UP000029448"/>
    </source>
</evidence>
<reference evidence="2 3" key="1">
    <citation type="submission" date="2014-06" db="EMBL/GenBank/DDBJ databases">
        <title>Functional and comparative genomic analyses of the Drosophila gut microbiota identify candidate symbiosis factors.</title>
        <authorList>
            <person name="Newell P.D."/>
            <person name="Chaston J.M."/>
            <person name="Douglas A.E."/>
        </authorList>
    </citation>
    <scope>NUCLEOTIDE SEQUENCE [LARGE SCALE GENOMIC DNA]</scope>
    <source>
        <strain evidence="2 3">DmCS_006</strain>
    </source>
</reference>
<keyword evidence="1" id="KW-1133">Transmembrane helix</keyword>
<evidence type="ECO:0000313" key="2">
    <source>
        <dbReference type="EMBL" id="KGB24042.1"/>
    </source>
</evidence>
<gene>
    <name evidence="2" type="ORF">AtDm6_1453</name>
</gene>
<evidence type="ECO:0000256" key="1">
    <source>
        <dbReference type="SAM" id="Phobius"/>
    </source>
</evidence>
<feature type="transmembrane region" description="Helical" evidence="1">
    <location>
        <begin position="43"/>
        <end position="64"/>
    </location>
</feature>
<name>A0A094YRJ7_9PROT</name>
<comment type="caution">
    <text evidence="2">The sequence shown here is derived from an EMBL/GenBank/DDBJ whole genome shotgun (WGS) entry which is preliminary data.</text>
</comment>
<accession>A0A094YRJ7</accession>
<dbReference type="PATRIC" id="fig|104102.7.peg.1441"/>
<dbReference type="EMBL" id="JOKM01000053">
    <property type="protein sequence ID" value="KGB24042.1"/>
    <property type="molecule type" value="Genomic_DNA"/>
</dbReference>
<feature type="transmembrane region" description="Helical" evidence="1">
    <location>
        <begin position="12"/>
        <end position="37"/>
    </location>
</feature>
<proteinExistence type="predicted"/>
<keyword evidence="3" id="KW-1185">Reference proteome</keyword>
<protein>
    <submittedName>
        <fullName evidence="2">Uncharacterized protein</fullName>
    </submittedName>
</protein>
<sequence length="67" mass="7401">MKMNENRENSPAKTALILTAGMMAFTIFGIGIFVMSGGSTEHMAGWGGFIVIAVLYYVVFYLIARYK</sequence>